<keyword evidence="6" id="KW-1133">Transmembrane helix</keyword>
<comment type="similarity">
    <text evidence="3">Belongs to the PIGC family.</text>
</comment>
<dbReference type="PANTHER" id="PTHR12982">
    <property type="entry name" value="PHOSPHATIDYLINOSITOL GLYCAN, CLASS C"/>
    <property type="match status" value="1"/>
</dbReference>
<evidence type="ECO:0000256" key="1">
    <source>
        <dbReference type="ARBA" id="ARBA00004141"/>
    </source>
</evidence>
<dbReference type="SUPFAM" id="SSF50447">
    <property type="entry name" value="Translation proteins"/>
    <property type="match status" value="1"/>
</dbReference>
<gene>
    <name evidence="8" type="ORF">pipiens_005631</name>
</gene>
<name>A0ABD1DUZ1_CULPP</name>
<dbReference type="Gene3D" id="2.40.30.10">
    <property type="entry name" value="Translation factors"/>
    <property type="match status" value="1"/>
</dbReference>
<evidence type="ECO:0000313" key="9">
    <source>
        <dbReference type="Proteomes" id="UP001562425"/>
    </source>
</evidence>
<reference evidence="8 9" key="1">
    <citation type="submission" date="2024-05" db="EMBL/GenBank/DDBJ databases">
        <title>Culex pipiens pipiens assembly and annotation.</title>
        <authorList>
            <person name="Alout H."/>
            <person name="Durand T."/>
        </authorList>
    </citation>
    <scope>NUCLEOTIDE SEQUENCE [LARGE SCALE GENOMIC DNA]</scope>
    <source>
        <strain evidence="8">HA-2024</strain>
        <tissue evidence="8">Whole body</tissue>
    </source>
</reference>
<dbReference type="GO" id="GO:0006506">
    <property type="term" value="P:GPI anchor biosynthetic process"/>
    <property type="evidence" value="ECO:0007669"/>
    <property type="project" value="UniProtKB-KW"/>
</dbReference>
<dbReference type="AlphaFoldDB" id="A0ABD1DUZ1"/>
<sequence>MSHLFNTRTEFRIVQYNPSNCAHDINLYQNADFEDNYTGPNFLQELQTNVNLQMYTLPEEFLGATRLSQQLSIITSFLIMFHYLYTDALKPQSILGQAIFGTVIGYLIYAGEASDLTPVSTDTITFLVLMLHLIFYDHCVPAAIVSKGITLNAAIFGAICLTARAILAVSRFCSVGSGRRGLRGLFGASEPLYKLLAQVVGDVDTTLAELNIRVTKEEESLLRLIWNLFIGDFCEFLNIGNYQDMLNCDQTAQLMVHSSKIYPTEDCTFFQVLARIMSGTLHAGQEVRVLGVNYSLMGEEDSHTLWVGRLWIYEAR</sequence>
<evidence type="ECO:0008006" key="10">
    <source>
        <dbReference type="Google" id="ProtNLM"/>
    </source>
</evidence>
<evidence type="ECO:0000256" key="5">
    <source>
        <dbReference type="ARBA" id="ARBA00022692"/>
    </source>
</evidence>
<evidence type="ECO:0000256" key="3">
    <source>
        <dbReference type="ARBA" id="ARBA00008321"/>
    </source>
</evidence>
<accession>A0ABD1DUZ1</accession>
<comment type="caution">
    <text evidence="8">The sequence shown here is derived from an EMBL/GenBank/DDBJ whole genome shotgun (WGS) entry which is preliminary data.</text>
</comment>
<dbReference type="GO" id="GO:0016020">
    <property type="term" value="C:membrane"/>
    <property type="evidence" value="ECO:0007669"/>
    <property type="project" value="UniProtKB-SubCell"/>
</dbReference>
<keyword evidence="7" id="KW-0472">Membrane</keyword>
<evidence type="ECO:0000256" key="4">
    <source>
        <dbReference type="ARBA" id="ARBA00022502"/>
    </source>
</evidence>
<dbReference type="PANTHER" id="PTHR12982:SF0">
    <property type="entry name" value="PHOSPHATIDYLINOSITOL N-ACETYLGLUCOSAMINYLTRANSFERASE SUBUNIT C"/>
    <property type="match status" value="1"/>
</dbReference>
<keyword evidence="4" id="KW-0337">GPI-anchor biosynthesis</keyword>
<proteinExistence type="inferred from homology"/>
<dbReference type="Proteomes" id="UP001562425">
    <property type="component" value="Unassembled WGS sequence"/>
</dbReference>
<protein>
    <recommendedName>
        <fullName evidence="10">Odorant receptor</fullName>
    </recommendedName>
</protein>
<evidence type="ECO:0000313" key="8">
    <source>
        <dbReference type="EMBL" id="KAL1403566.1"/>
    </source>
</evidence>
<keyword evidence="5" id="KW-0812">Transmembrane</keyword>
<organism evidence="8 9">
    <name type="scientific">Culex pipiens pipiens</name>
    <name type="common">Northern house mosquito</name>
    <dbReference type="NCBI Taxonomy" id="38569"/>
    <lineage>
        <taxon>Eukaryota</taxon>
        <taxon>Metazoa</taxon>
        <taxon>Ecdysozoa</taxon>
        <taxon>Arthropoda</taxon>
        <taxon>Hexapoda</taxon>
        <taxon>Insecta</taxon>
        <taxon>Pterygota</taxon>
        <taxon>Neoptera</taxon>
        <taxon>Endopterygota</taxon>
        <taxon>Diptera</taxon>
        <taxon>Nematocera</taxon>
        <taxon>Culicoidea</taxon>
        <taxon>Culicidae</taxon>
        <taxon>Culicinae</taxon>
        <taxon>Culicini</taxon>
        <taxon>Culex</taxon>
        <taxon>Culex</taxon>
    </lineage>
</organism>
<keyword evidence="9" id="KW-1185">Reference proteome</keyword>
<evidence type="ECO:0000256" key="2">
    <source>
        <dbReference type="ARBA" id="ARBA00004687"/>
    </source>
</evidence>
<dbReference type="InterPro" id="IPR009000">
    <property type="entry name" value="Transl_B-barrel_sf"/>
</dbReference>
<comment type="pathway">
    <text evidence="2">Glycolipid biosynthesis; glycosylphosphatidylinositol-anchor biosynthesis.</text>
</comment>
<dbReference type="InterPro" id="IPR009450">
    <property type="entry name" value="Plno_GlcNAc_GPI2"/>
</dbReference>
<evidence type="ECO:0000256" key="6">
    <source>
        <dbReference type="ARBA" id="ARBA00022989"/>
    </source>
</evidence>
<dbReference type="EMBL" id="JBEHCU010001374">
    <property type="protein sequence ID" value="KAL1403566.1"/>
    <property type="molecule type" value="Genomic_DNA"/>
</dbReference>
<comment type="subcellular location">
    <subcellularLocation>
        <location evidence="1">Membrane</location>
        <topology evidence="1">Multi-pass membrane protein</topology>
    </subcellularLocation>
</comment>
<dbReference type="Pfam" id="PF06432">
    <property type="entry name" value="GPI2"/>
    <property type="match status" value="1"/>
</dbReference>
<evidence type="ECO:0000256" key="7">
    <source>
        <dbReference type="ARBA" id="ARBA00023136"/>
    </source>
</evidence>